<protein>
    <recommendedName>
        <fullName evidence="3">Porin domain-containing protein</fullName>
    </recommendedName>
</protein>
<sequence>MFPDGQNTDYVEPYFSVGRSFGAFSTTFGAAYAPDQSNIGNNDNIYVYNSSSLALGDTPFSLNGTLGYEDGAFGDNKVDWSLGLSGSWKGLNVSAAYVDTSKAGTTTDATVVFSIGMSF</sequence>
<evidence type="ECO:0000313" key="1">
    <source>
        <dbReference type="EMBL" id="GER05125.1"/>
    </source>
</evidence>
<keyword evidence="2" id="KW-1185">Reference proteome</keyword>
<dbReference type="AlphaFoldDB" id="A0A5A7NBX8"/>
<comment type="caution">
    <text evidence="1">The sequence shown here is derived from an EMBL/GenBank/DDBJ whole genome shotgun (WGS) entry which is preliminary data.</text>
</comment>
<gene>
    <name evidence="1" type="ORF">JCM17846_28070</name>
</gene>
<reference evidence="1 2" key="1">
    <citation type="submission" date="2019-09" db="EMBL/GenBank/DDBJ databases">
        <title>NBRP : Genome information of microbial organism related human and environment.</title>
        <authorList>
            <person name="Hattori M."/>
            <person name="Oshima K."/>
            <person name="Inaba H."/>
            <person name="Suda W."/>
            <person name="Sakamoto M."/>
            <person name="Iino T."/>
            <person name="Kitahara M."/>
            <person name="Oshida Y."/>
            <person name="Iida T."/>
            <person name="Kudo T."/>
            <person name="Itoh T."/>
            <person name="Ohkuma M."/>
        </authorList>
    </citation>
    <scope>NUCLEOTIDE SEQUENCE [LARGE SCALE GENOMIC DNA]</scope>
    <source>
        <strain evidence="1 2">Q-1</strain>
    </source>
</reference>
<name>A0A5A7NBX8_9PROT</name>
<organism evidence="1 2">
    <name type="scientific">Iodidimonas nitroreducens</name>
    <dbReference type="NCBI Taxonomy" id="1236968"/>
    <lineage>
        <taxon>Bacteria</taxon>
        <taxon>Pseudomonadati</taxon>
        <taxon>Pseudomonadota</taxon>
        <taxon>Alphaproteobacteria</taxon>
        <taxon>Iodidimonadales</taxon>
        <taxon>Iodidimonadaceae</taxon>
        <taxon>Iodidimonas</taxon>
    </lineage>
</organism>
<proteinExistence type="predicted"/>
<dbReference type="Pfam" id="PF09694">
    <property type="entry name" value="Gcw_chp"/>
    <property type="match status" value="1"/>
</dbReference>
<evidence type="ECO:0008006" key="3">
    <source>
        <dbReference type="Google" id="ProtNLM"/>
    </source>
</evidence>
<dbReference type="Proteomes" id="UP000324996">
    <property type="component" value="Unassembled WGS sequence"/>
</dbReference>
<accession>A0A5A7NBX8</accession>
<dbReference type="EMBL" id="BKCN01000018">
    <property type="protein sequence ID" value="GER05125.1"/>
    <property type="molecule type" value="Genomic_DNA"/>
</dbReference>
<evidence type="ECO:0000313" key="2">
    <source>
        <dbReference type="Proteomes" id="UP000324996"/>
    </source>
</evidence>
<dbReference type="InterPro" id="IPR010239">
    <property type="entry name" value="CHP02001"/>
</dbReference>